<keyword evidence="4" id="KW-1185">Reference proteome</keyword>
<proteinExistence type="predicted"/>
<comment type="caution">
    <text evidence="3">The sequence shown here is derived from an EMBL/GenBank/DDBJ whole genome shotgun (WGS) entry which is preliminary data.</text>
</comment>
<dbReference type="CDD" id="cd02224">
    <property type="entry name" value="cupin_SPO2919-like"/>
    <property type="match status" value="1"/>
</dbReference>
<dbReference type="Proteomes" id="UP000315439">
    <property type="component" value="Unassembled WGS sequence"/>
</dbReference>
<protein>
    <submittedName>
        <fullName evidence="3">Cupin domain-containing protein</fullName>
    </submittedName>
</protein>
<dbReference type="InterPro" id="IPR011051">
    <property type="entry name" value="RmlC_Cupin_sf"/>
</dbReference>
<dbReference type="OrthoDB" id="116921at2"/>
<dbReference type="Pfam" id="PF07883">
    <property type="entry name" value="Cupin_2"/>
    <property type="match status" value="1"/>
</dbReference>
<accession>A0A545UC27</accession>
<evidence type="ECO:0000313" key="3">
    <source>
        <dbReference type="EMBL" id="TQV87016.1"/>
    </source>
</evidence>
<evidence type="ECO:0000259" key="2">
    <source>
        <dbReference type="Pfam" id="PF07883"/>
    </source>
</evidence>
<gene>
    <name evidence="3" type="ORF">FLL46_14510</name>
</gene>
<dbReference type="InterPro" id="IPR013096">
    <property type="entry name" value="Cupin_2"/>
</dbReference>
<feature type="domain" description="Cupin type-2" evidence="2">
    <location>
        <begin position="44"/>
        <end position="113"/>
    </location>
</feature>
<dbReference type="InterPro" id="IPR051610">
    <property type="entry name" value="GPI/OXD"/>
</dbReference>
<keyword evidence="1" id="KW-0479">Metal-binding</keyword>
<dbReference type="Gene3D" id="2.60.120.10">
    <property type="entry name" value="Jelly Rolls"/>
    <property type="match status" value="1"/>
</dbReference>
<dbReference type="EMBL" id="VIKS01000009">
    <property type="protein sequence ID" value="TQV87016.1"/>
    <property type="molecule type" value="Genomic_DNA"/>
</dbReference>
<evidence type="ECO:0000256" key="1">
    <source>
        <dbReference type="ARBA" id="ARBA00022723"/>
    </source>
</evidence>
<organism evidence="3 4">
    <name type="scientific">Aliikangiella coralliicola</name>
    <dbReference type="NCBI Taxonomy" id="2592383"/>
    <lineage>
        <taxon>Bacteria</taxon>
        <taxon>Pseudomonadati</taxon>
        <taxon>Pseudomonadota</taxon>
        <taxon>Gammaproteobacteria</taxon>
        <taxon>Oceanospirillales</taxon>
        <taxon>Pleioneaceae</taxon>
        <taxon>Aliikangiella</taxon>
    </lineage>
</organism>
<dbReference type="PANTHER" id="PTHR35848">
    <property type="entry name" value="OXALATE-BINDING PROTEIN"/>
    <property type="match status" value="1"/>
</dbReference>
<dbReference type="GO" id="GO:0046872">
    <property type="term" value="F:metal ion binding"/>
    <property type="evidence" value="ECO:0007669"/>
    <property type="project" value="UniProtKB-KW"/>
</dbReference>
<name>A0A545UC27_9GAMM</name>
<dbReference type="RefSeq" id="WP_142894586.1">
    <property type="nucleotide sequence ID" value="NZ_ML660165.1"/>
</dbReference>
<dbReference type="AlphaFoldDB" id="A0A545UC27"/>
<reference evidence="3 4" key="1">
    <citation type="submission" date="2019-07" db="EMBL/GenBank/DDBJ databases">
        <title>Draft genome for Aliikangiella sp. M105.</title>
        <authorList>
            <person name="Wang G."/>
        </authorList>
    </citation>
    <scope>NUCLEOTIDE SEQUENCE [LARGE SCALE GENOMIC DNA]</scope>
    <source>
        <strain evidence="3 4">M105</strain>
    </source>
</reference>
<dbReference type="SUPFAM" id="SSF51182">
    <property type="entry name" value="RmlC-like cupins"/>
    <property type="match status" value="1"/>
</dbReference>
<dbReference type="InterPro" id="IPR014710">
    <property type="entry name" value="RmlC-like_jellyroll"/>
</dbReference>
<evidence type="ECO:0000313" key="4">
    <source>
        <dbReference type="Proteomes" id="UP000315439"/>
    </source>
</evidence>
<sequence>MSETKSITSLESLELQTRGDGGKFEFGYARLGAEIGLKKLGCGLFVLPPGKCTFPYHAHSTIEEMHIILEGEGTIRHNDKEYSVKAGDVVASNVGDAHQLTNTSDKDLRYLVVSNNENIDVVHYPDSDKILAMSDILGNPLVHITHRNAGTDYYDGESE</sequence>
<dbReference type="PANTHER" id="PTHR35848:SF6">
    <property type="entry name" value="CUPIN TYPE-2 DOMAIN-CONTAINING PROTEIN"/>
    <property type="match status" value="1"/>
</dbReference>